<keyword evidence="5" id="KW-1185">Reference proteome</keyword>
<protein>
    <submittedName>
        <fullName evidence="4">Putative Flp pilus-assembly TadE/G-like</fullName>
    </submittedName>
</protein>
<dbReference type="Pfam" id="PF13400">
    <property type="entry name" value="Tad"/>
    <property type="match status" value="1"/>
</dbReference>
<dbReference type="Proteomes" id="UP000182958">
    <property type="component" value="Unassembled WGS sequence"/>
</dbReference>
<name>A0A1K1QKC7_SELRU</name>
<evidence type="ECO:0000256" key="1">
    <source>
        <dbReference type="SAM" id="MobiDB-lite"/>
    </source>
</evidence>
<feature type="transmembrane region" description="Helical" evidence="2">
    <location>
        <begin position="12"/>
        <end position="32"/>
    </location>
</feature>
<sequence>MKINQGNSQRGAFLILVAFLLPLIMAMLGFVIDFGNVYWHKSVLQNCADASALGGAKVGAGKQFNDKAADEKVAELHDKNKRYASEIKKYQKHNGRYCDSKSNSKVHYYVVTMTEKVPMYFLRYFGFKEMEIEASCIVRIPGGGGSFPLFDNLITYSKKLYITPSYTNDAKKTFKGNIYKTKSYAEGTVLNYIVNGTDLHLIKNNGEAVDINDSKNYHDEFAVELDDPKNKDLQAYIEELRKNTKKTSTTTQKLTEDDLKEPVTYIYDDDSNKRLVSQIDINNDFDTNPNNTHILIVTDGAVNLNFNSNVTCKLIIINLSSQNFAINSKGKIHATIYAPNVSQIVWNPSNSDFYGSIVAPQVELQGGSGNFIHESPDLSGDSNGTSNGITLANGDDVAW</sequence>
<keyword evidence="2" id="KW-0472">Membrane</keyword>
<organism evidence="4 5">
    <name type="scientific">Selenomonas ruminantium</name>
    <dbReference type="NCBI Taxonomy" id="971"/>
    <lineage>
        <taxon>Bacteria</taxon>
        <taxon>Bacillati</taxon>
        <taxon>Bacillota</taxon>
        <taxon>Negativicutes</taxon>
        <taxon>Selenomonadales</taxon>
        <taxon>Selenomonadaceae</taxon>
        <taxon>Selenomonas</taxon>
    </lineage>
</organism>
<keyword evidence="2" id="KW-0812">Transmembrane</keyword>
<gene>
    <name evidence="4" type="ORF">SAMN02910323_2676</name>
</gene>
<dbReference type="RefSeq" id="WP_072306861.1">
    <property type="nucleotide sequence ID" value="NZ_FPJA01000012.1"/>
</dbReference>
<evidence type="ECO:0000313" key="5">
    <source>
        <dbReference type="Proteomes" id="UP000182958"/>
    </source>
</evidence>
<proteinExistence type="predicted"/>
<keyword evidence="2" id="KW-1133">Transmembrane helix</keyword>
<feature type="compositionally biased region" description="Polar residues" evidence="1">
    <location>
        <begin position="380"/>
        <end position="390"/>
    </location>
</feature>
<feature type="domain" description="Putative Flp pilus-assembly TadG-like N-terminal" evidence="3">
    <location>
        <begin position="11"/>
        <end position="56"/>
    </location>
</feature>
<evidence type="ECO:0000259" key="3">
    <source>
        <dbReference type="Pfam" id="PF13400"/>
    </source>
</evidence>
<evidence type="ECO:0000313" key="4">
    <source>
        <dbReference type="EMBL" id="SFW60083.1"/>
    </source>
</evidence>
<evidence type="ECO:0000256" key="2">
    <source>
        <dbReference type="SAM" id="Phobius"/>
    </source>
</evidence>
<reference evidence="5" key="1">
    <citation type="submission" date="2016-11" db="EMBL/GenBank/DDBJ databases">
        <authorList>
            <person name="Varghese N."/>
            <person name="Submissions S."/>
        </authorList>
    </citation>
    <scope>NUCLEOTIDE SEQUENCE [LARGE SCALE GENOMIC DNA]</scope>
    <source>
        <strain evidence="5">C3</strain>
    </source>
</reference>
<feature type="region of interest" description="Disordered" evidence="1">
    <location>
        <begin position="373"/>
        <end position="399"/>
    </location>
</feature>
<dbReference type="InterPro" id="IPR028087">
    <property type="entry name" value="Tad_N"/>
</dbReference>
<dbReference type="AlphaFoldDB" id="A0A1K1QKC7"/>
<accession>A0A1K1QKC7</accession>
<dbReference type="EMBL" id="FPJA01000012">
    <property type="protein sequence ID" value="SFW60083.1"/>
    <property type="molecule type" value="Genomic_DNA"/>
</dbReference>